<evidence type="ECO:0000256" key="11">
    <source>
        <dbReference type="HAMAP-Rule" id="MF_03199"/>
    </source>
</evidence>
<reference evidence="15" key="1">
    <citation type="submission" date="2016-04" db="EMBL/GenBank/DDBJ databases">
        <authorList>
            <person name="Evans L.H."/>
            <person name="Alamgir A."/>
            <person name="Owens N."/>
            <person name="Weber N.D."/>
            <person name="Virtaneva K."/>
            <person name="Barbian K."/>
            <person name="Babar A."/>
            <person name="Rosenke K."/>
        </authorList>
    </citation>
    <scope>NUCLEOTIDE SEQUENCE [LARGE SCALE GENOMIC DNA]</scope>
    <source>
        <strain evidence="15">CBS 101.48</strain>
    </source>
</reference>
<feature type="transmembrane region" description="Helical" evidence="11 12">
    <location>
        <begin position="42"/>
        <end position="62"/>
    </location>
</feature>
<dbReference type="InterPro" id="IPR039859">
    <property type="entry name" value="PFA4/ZDH16/20/ERF2-like"/>
</dbReference>
<feature type="transmembrane region" description="Helical" evidence="11 12">
    <location>
        <begin position="6"/>
        <end position="30"/>
    </location>
</feature>
<dbReference type="EC" id="2.3.1.225" evidence="11"/>
<comment type="similarity">
    <text evidence="11">Belongs to the DHHC palmitoyltransferase family. PFA4 subfamily.</text>
</comment>
<evidence type="ECO:0000256" key="7">
    <source>
        <dbReference type="ARBA" id="ARBA00023139"/>
    </source>
</evidence>
<keyword evidence="4 11" id="KW-0256">Endoplasmic reticulum</keyword>
<feature type="compositionally biased region" description="Polar residues" evidence="13">
    <location>
        <begin position="382"/>
        <end position="421"/>
    </location>
</feature>
<feature type="transmembrane region" description="Helical" evidence="11 12">
    <location>
        <begin position="142"/>
        <end position="161"/>
    </location>
</feature>
<dbReference type="InterPro" id="IPR033682">
    <property type="entry name" value="PFA4"/>
</dbReference>
<dbReference type="InParanoid" id="A0A168PDE2"/>
<proteinExistence type="inferred from homology"/>
<dbReference type="PROSITE" id="PS50216">
    <property type="entry name" value="DHHC"/>
    <property type="match status" value="1"/>
</dbReference>
<keyword evidence="16" id="KW-1185">Reference proteome</keyword>
<feature type="active site" description="S-palmitoyl cysteine intermediate" evidence="11">
    <location>
        <position position="124"/>
    </location>
</feature>
<dbReference type="GO" id="GO:0019706">
    <property type="term" value="F:protein-cysteine S-palmitoyltransferase activity"/>
    <property type="evidence" value="ECO:0007669"/>
    <property type="project" value="UniProtKB-UniRule"/>
</dbReference>
<feature type="compositionally biased region" description="Acidic residues" evidence="13">
    <location>
        <begin position="430"/>
        <end position="440"/>
    </location>
</feature>
<feature type="transmembrane region" description="Helical" evidence="11 12">
    <location>
        <begin position="182"/>
        <end position="208"/>
    </location>
</feature>
<keyword evidence="7 11" id="KW-0564">Palmitate</keyword>
<dbReference type="GO" id="GO:0005789">
    <property type="term" value="C:endoplasmic reticulum membrane"/>
    <property type="evidence" value="ECO:0007669"/>
    <property type="project" value="UniProtKB-SubCell"/>
</dbReference>
<evidence type="ECO:0000256" key="13">
    <source>
        <dbReference type="SAM" id="MobiDB-lite"/>
    </source>
</evidence>
<keyword evidence="5 11" id="KW-1133">Transmembrane helix</keyword>
<evidence type="ECO:0000313" key="15">
    <source>
        <dbReference type="EMBL" id="SAM02188.1"/>
    </source>
</evidence>
<dbReference type="Proteomes" id="UP000078561">
    <property type="component" value="Unassembled WGS sequence"/>
</dbReference>
<organism evidence="15">
    <name type="scientific">Absidia glauca</name>
    <name type="common">Pin mould</name>
    <dbReference type="NCBI Taxonomy" id="4829"/>
    <lineage>
        <taxon>Eukaryota</taxon>
        <taxon>Fungi</taxon>
        <taxon>Fungi incertae sedis</taxon>
        <taxon>Mucoromycota</taxon>
        <taxon>Mucoromycotina</taxon>
        <taxon>Mucoromycetes</taxon>
        <taxon>Mucorales</taxon>
        <taxon>Cunninghamellaceae</taxon>
        <taxon>Absidia</taxon>
    </lineage>
</organism>
<evidence type="ECO:0000256" key="1">
    <source>
        <dbReference type="ARBA" id="ARBA00004141"/>
    </source>
</evidence>
<keyword evidence="3 11" id="KW-0812">Transmembrane</keyword>
<dbReference type="HAMAP" id="MF_03199">
    <property type="entry name" value="DHHC_PAT_PFA4"/>
    <property type="match status" value="1"/>
</dbReference>
<keyword evidence="8 11" id="KW-0449">Lipoprotein</keyword>
<evidence type="ECO:0000256" key="9">
    <source>
        <dbReference type="ARBA" id="ARBA00023315"/>
    </source>
</evidence>
<feature type="compositionally biased region" description="Acidic residues" evidence="13">
    <location>
        <begin position="353"/>
        <end position="366"/>
    </location>
</feature>
<evidence type="ECO:0000256" key="5">
    <source>
        <dbReference type="ARBA" id="ARBA00022989"/>
    </source>
</evidence>
<dbReference type="STRING" id="4829.A0A168PDE2"/>
<keyword evidence="2 11" id="KW-0808">Transferase</keyword>
<evidence type="ECO:0000256" key="3">
    <source>
        <dbReference type="ARBA" id="ARBA00022692"/>
    </source>
</evidence>
<comment type="subcellular location">
    <subcellularLocation>
        <location evidence="11">Endoplasmic reticulum membrane</location>
        <topology evidence="11">Multi-pass membrane protein</topology>
    </subcellularLocation>
    <subcellularLocation>
        <location evidence="1">Membrane</location>
        <topology evidence="1">Multi-pass membrane protein</topology>
    </subcellularLocation>
</comment>
<accession>A0A168PDE2</accession>
<comment type="function">
    <text evidence="11">Mediates the reversible addition of palmitate to target proteins, thereby regulating their membrane association and biological function.</text>
</comment>
<dbReference type="Pfam" id="PF01529">
    <property type="entry name" value="DHHC"/>
    <property type="match status" value="1"/>
</dbReference>
<evidence type="ECO:0000259" key="14">
    <source>
        <dbReference type="Pfam" id="PF01529"/>
    </source>
</evidence>
<evidence type="ECO:0000313" key="16">
    <source>
        <dbReference type="Proteomes" id="UP000078561"/>
    </source>
</evidence>
<evidence type="ECO:0000256" key="10">
    <source>
        <dbReference type="ARBA" id="ARBA00048048"/>
    </source>
</evidence>
<dbReference type="InterPro" id="IPR001594">
    <property type="entry name" value="Palmitoyltrfase_DHHC"/>
</dbReference>
<dbReference type="OrthoDB" id="331948at2759"/>
<comment type="catalytic activity">
    <reaction evidence="10 11 12">
        <text>L-cysteinyl-[protein] + hexadecanoyl-CoA = S-hexadecanoyl-L-cysteinyl-[protein] + CoA</text>
        <dbReference type="Rhea" id="RHEA:36683"/>
        <dbReference type="Rhea" id="RHEA-COMP:10131"/>
        <dbReference type="Rhea" id="RHEA-COMP:11032"/>
        <dbReference type="ChEBI" id="CHEBI:29950"/>
        <dbReference type="ChEBI" id="CHEBI:57287"/>
        <dbReference type="ChEBI" id="CHEBI:57379"/>
        <dbReference type="ChEBI" id="CHEBI:74151"/>
        <dbReference type="EC" id="2.3.1.225"/>
    </reaction>
</comment>
<feature type="domain" description="Palmitoyltransferase DHHC" evidence="14">
    <location>
        <begin position="91"/>
        <end position="221"/>
    </location>
</feature>
<evidence type="ECO:0000256" key="8">
    <source>
        <dbReference type="ARBA" id="ARBA00023288"/>
    </source>
</evidence>
<protein>
    <recommendedName>
        <fullName evidence="11">Palmitoyltransferase PFA4</fullName>
        <ecNumber evidence="11">2.3.1.225</ecNumber>
    </recommendedName>
    <alternativeName>
        <fullName evidence="11">Protein S-acyltransferase</fullName>
        <shortName evidence="11">PAT</shortName>
    </alternativeName>
    <alternativeName>
        <fullName evidence="11">Protein fatty acyltransferase 4</fullName>
    </alternativeName>
</protein>
<dbReference type="EMBL" id="LT553674">
    <property type="protein sequence ID" value="SAM02188.1"/>
    <property type="molecule type" value="Genomic_DNA"/>
</dbReference>
<keyword evidence="9 11" id="KW-0012">Acyltransferase</keyword>
<evidence type="ECO:0000256" key="2">
    <source>
        <dbReference type="ARBA" id="ARBA00022679"/>
    </source>
</evidence>
<feature type="compositionally biased region" description="Basic and acidic residues" evidence="13">
    <location>
        <begin position="325"/>
        <end position="336"/>
    </location>
</feature>
<name>A0A168PDE2_ABSGL</name>
<evidence type="ECO:0000256" key="6">
    <source>
        <dbReference type="ARBA" id="ARBA00023136"/>
    </source>
</evidence>
<evidence type="ECO:0000256" key="12">
    <source>
        <dbReference type="RuleBase" id="RU079119"/>
    </source>
</evidence>
<dbReference type="PANTHER" id="PTHR12246">
    <property type="entry name" value="PALMITOYLTRANSFERASE ZDHHC16"/>
    <property type="match status" value="1"/>
</dbReference>
<evidence type="ECO:0000256" key="4">
    <source>
        <dbReference type="ARBA" id="ARBA00022824"/>
    </source>
</evidence>
<dbReference type="AlphaFoldDB" id="A0A168PDE2"/>
<sequence>MLDIIPGQAIVAAVLLLISTIAYSSQYFIFIPALQDSTLSTLQVLVPFNVFVLLIFYNYYLAVTTDPGKVPPQWEPPSFILNTQNTSSSTTPPRFCKTCQVYKPPRAHHCRYCHRCVLKMDHHCPWINNCVGVHNYPHFLRFVFFVDIACSYVIVLLIWRTRCIMDAIRHFRWDAEPTTTEVMFLVLNFVLATVVLFSVGILSGYHLYCLARNQSTIEAWERGKVETLVRRRKIPPVRFEYPFSLGVYNNICSVLGNNPLLWLWPSRKTAIGDGLIFPVEPHIDPQTQHLWPPRDPDDLRPSIFSSKYKRQQEKRQLWKQQQRQHAQEREPMMIHDDVDDSEDYYDSGSFITDSDDEYSLMDEEENAQSMTSSHASEDLKSMRQTQWDQAPPSQHYSQLNTNQHYATSIQHRSSPSQSYTPQLLYHPDDSSDDDKPDYDDTIPLYSFLSRPTPSSSKDSKAD</sequence>
<gene>
    <name evidence="15" type="primary">ABSGL_07951.1 scaffold 9181</name>
    <name evidence="11" type="synonym">PFA4</name>
</gene>
<dbReference type="OMA" id="YPHEDES"/>
<keyword evidence="6 11" id="KW-0472">Membrane</keyword>
<comment type="domain">
    <text evidence="11 12">The DHHC domain is required for palmitoyltransferase activity.</text>
</comment>
<feature type="region of interest" description="Disordered" evidence="13">
    <location>
        <begin position="314"/>
        <end position="462"/>
    </location>
</feature>